<dbReference type="InterPro" id="IPR014721">
    <property type="entry name" value="Ribsml_uS5_D2-typ_fold_subgr"/>
</dbReference>
<sequence>MGNHRQPLPASVLYKACDPREFDFSTTDELADIGVVIGQERALDAIQFGISIGRKGYNIFALGPSGIGKLAAVKEIVGREAENRPVPDDWCYVNNFAESSKPRALRLPAGYGRRFARDIEQLIEELSTVIPAAFEGEEYRSRAEEIEEEAKEREINAINELRRKSLQQGIALIETPTGFAFAPVDEKGEVLGPEQFQKLSERQQEQIQEAVTALRQQLQKVLKQFPVWRKEAKEKLKTLNREIAEFAVNHLVDELKTRYAAIPGVVQYLDEARREIIDHAEDFFPKQDGGIASLMGQIAPRPSPFMRYKVNLLVDNGERKCAPVIFESLPSHNNLVGRVEYQAYMGALVTDFTMIKPGALHIANGGYLILDARKVLMQPFAWDSLKRVLEAGEIRIESLERALSVISTASLEPEPIPLDIKVILIGDRLLYYLLSIYDPEFRELFKVSADFEEMIDRDADGYAMYARLIASLARKNQLRPLDKEAVIRVVEHAARLVGDSEKLSTHLRSLDDLLKEADHWAAQVPRNIITRDDIQAAIDHQIRRVDRIRERVYENIRRGTIFIDTDGAVVGQINGLSVIGLGDFTFGQPSRITATTRLGNGKILDIERESELGGAIHSKGVMILSGFLAQRYAKTRPFSVSASLVFEQSYGPIEGDSASVAELSAILSSLADLPIRQSLAITGSVNQHGQVQPIGGVNEKIEGFFDVCAAIGLNGQHGVIIPSANVKHLMLRQDVVEAAKAGKFHIYAVDTVDQALELLMGMPAGERDETGKFPIDSINGRIERRLQEWTDLQREFRSQEKAGDNRNHD</sequence>
<dbReference type="Pfam" id="PF13654">
    <property type="entry name" value="AAA_32"/>
    <property type="match status" value="1"/>
</dbReference>
<dbReference type="Proteomes" id="UP001162030">
    <property type="component" value="Chromosome"/>
</dbReference>
<dbReference type="EC" id="3.4.21.53" evidence="2"/>
<dbReference type="SUPFAM" id="SSF52540">
    <property type="entry name" value="P-loop containing nucleoside triphosphate hydrolases"/>
    <property type="match status" value="1"/>
</dbReference>
<dbReference type="InterPro" id="IPR008269">
    <property type="entry name" value="Lon_proteolytic"/>
</dbReference>
<feature type="active site" evidence="2">
    <location>
        <position position="657"/>
    </location>
</feature>
<dbReference type="PANTHER" id="PTHR10046">
    <property type="entry name" value="ATP DEPENDENT LON PROTEASE FAMILY MEMBER"/>
    <property type="match status" value="1"/>
</dbReference>
<comment type="catalytic activity">
    <reaction evidence="2">
        <text>Hydrolysis of proteins in presence of ATP.</text>
        <dbReference type="EC" id="3.4.21.53"/>
    </reaction>
</comment>
<reference evidence="5 6" key="1">
    <citation type="submission" date="2023-03" db="EMBL/GenBank/DDBJ databases">
        <authorList>
            <person name="Pearce D."/>
        </authorList>
    </citation>
    <scope>NUCLEOTIDE SEQUENCE [LARGE SCALE GENOMIC DNA]</scope>
    <source>
        <strain evidence="5">Msz</strain>
    </source>
</reference>
<dbReference type="InterPro" id="IPR046843">
    <property type="entry name" value="LonB_AAA-LID"/>
</dbReference>
<evidence type="ECO:0000313" key="6">
    <source>
        <dbReference type="Proteomes" id="UP001162030"/>
    </source>
</evidence>
<name>A0ABM9HZR6_9GAMM</name>
<keyword evidence="2" id="KW-0720">Serine protease</keyword>
<evidence type="ECO:0000259" key="4">
    <source>
        <dbReference type="PROSITE" id="PS51786"/>
    </source>
</evidence>
<keyword evidence="6" id="KW-1185">Reference proteome</keyword>
<dbReference type="InterPro" id="IPR046844">
    <property type="entry name" value="Lon-like_helical"/>
</dbReference>
<dbReference type="InterPro" id="IPR027065">
    <property type="entry name" value="Lon_Prtase"/>
</dbReference>
<dbReference type="InterPro" id="IPR020568">
    <property type="entry name" value="Ribosomal_Su5_D2-typ_SF"/>
</dbReference>
<keyword evidence="2 5" id="KW-0378">Hydrolase</keyword>
<gene>
    <name evidence="5" type="ORF">MSZNOR_1482</name>
</gene>
<dbReference type="Pfam" id="PF20437">
    <property type="entry name" value="LonC_helical"/>
    <property type="match status" value="1"/>
</dbReference>
<comment type="similarity">
    <text evidence="2">Belongs to the peptidase S16 family.</text>
</comment>
<dbReference type="Pfam" id="PF05362">
    <property type="entry name" value="Lon_C"/>
    <property type="match status" value="1"/>
</dbReference>
<dbReference type="InterPro" id="IPR027417">
    <property type="entry name" value="P-loop_NTPase"/>
</dbReference>
<dbReference type="GO" id="GO:0016787">
    <property type="term" value="F:hydrolase activity"/>
    <property type="evidence" value="ECO:0007669"/>
    <property type="project" value="UniProtKB-KW"/>
</dbReference>
<feature type="coiled-coil region" evidence="3">
    <location>
        <begin position="136"/>
        <end position="164"/>
    </location>
</feature>
<evidence type="ECO:0000256" key="3">
    <source>
        <dbReference type="SAM" id="Coils"/>
    </source>
</evidence>
<dbReference type="Gene3D" id="3.30.230.10">
    <property type="match status" value="1"/>
</dbReference>
<dbReference type="Gene3D" id="1.10.8.60">
    <property type="match status" value="1"/>
</dbReference>
<dbReference type="InterPro" id="IPR041699">
    <property type="entry name" value="AAA_32"/>
</dbReference>
<dbReference type="EMBL" id="OX458333">
    <property type="protein sequence ID" value="CAI8795374.1"/>
    <property type="molecule type" value="Genomic_DNA"/>
</dbReference>
<feature type="active site" evidence="2">
    <location>
        <position position="700"/>
    </location>
</feature>
<protein>
    <recommendedName>
        <fullName evidence="2">endopeptidase La</fullName>
        <ecNumber evidence="2">3.4.21.53</ecNumber>
    </recommendedName>
</protein>
<dbReference type="Pfam" id="PF20436">
    <property type="entry name" value="LonB_AAA-LID"/>
    <property type="match status" value="1"/>
</dbReference>
<feature type="coiled-coil region" evidence="3">
    <location>
        <begin position="200"/>
        <end position="249"/>
    </location>
</feature>
<evidence type="ECO:0000313" key="5">
    <source>
        <dbReference type="EMBL" id="CAI8795374.1"/>
    </source>
</evidence>
<dbReference type="RefSeq" id="WP_036269036.1">
    <property type="nucleotide sequence ID" value="NZ_OX458333.1"/>
</dbReference>
<evidence type="ECO:0000256" key="2">
    <source>
        <dbReference type="PROSITE-ProRule" id="PRU01122"/>
    </source>
</evidence>
<feature type="domain" description="Lon proteolytic" evidence="4">
    <location>
        <begin position="567"/>
        <end position="762"/>
    </location>
</feature>
<organism evidence="5 6">
    <name type="scientific">Methylocaldum szegediense</name>
    <dbReference type="NCBI Taxonomy" id="73780"/>
    <lineage>
        <taxon>Bacteria</taxon>
        <taxon>Pseudomonadati</taxon>
        <taxon>Pseudomonadota</taxon>
        <taxon>Gammaproteobacteria</taxon>
        <taxon>Methylococcales</taxon>
        <taxon>Methylococcaceae</taxon>
        <taxon>Methylocaldum</taxon>
    </lineage>
</organism>
<dbReference type="PRINTS" id="PR00830">
    <property type="entry name" value="ENDOLAPTASE"/>
</dbReference>
<keyword evidence="1 2" id="KW-0645">Protease</keyword>
<accession>A0ABM9HZR6</accession>
<keyword evidence="3" id="KW-0175">Coiled coil</keyword>
<evidence type="ECO:0000256" key="1">
    <source>
        <dbReference type="ARBA" id="ARBA00022670"/>
    </source>
</evidence>
<dbReference type="PROSITE" id="PS51786">
    <property type="entry name" value="LON_PROTEOLYTIC"/>
    <property type="match status" value="1"/>
</dbReference>
<dbReference type="SUPFAM" id="SSF54211">
    <property type="entry name" value="Ribosomal protein S5 domain 2-like"/>
    <property type="match status" value="1"/>
</dbReference>
<dbReference type="Gene3D" id="3.40.50.300">
    <property type="entry name" value="P-loop containing nucleotide triphosphate hydrolases"/>
    <property type="match status" value="2"/>
</dbReference>
<proteinExistence type="inferred from homology"/>